<comment type="caution">
    <text evidence="1">The sequence shown here is derived from an EMBL/GenBank/DDBJ whole genome shotgun (WGS) entry which is preliminary data.</text>
</comment>
<keyword evidence="2" id="KW-1185">Reference proteome</keyword>
<dbReference type="OrthoDB" id="4258504at2"/>
<geneLocation type="plasmid" evidence="2">
    <name>pacmp1</name>
</geneLocation>
<gene>
    <name evidence="1" type="ORF">BGK67_35020</name>
</gene>
<dbReference type="Proteomes" id="UP000095705">
    <property type="component" value="Plasmid pACMP1"/>
</dbReference>
<sequence>MIEIQPTGLAADLEALAGAPAAPKGPPCTVGAFLAHADEPTAAALRVALDTPSITGKSIADTLRKYGGAVTAYTVARHRRRGESNGCRCPR</sequence>
<protein>
    <submittedName>
        <fullName evidence="1">Uncharacterized protein</fullName>
    </submittedName>
</protein>
<organism evidence="1 2">
    <name type="scientific">Streptomyces subrutilus</name>
    <dbReference type="NCBI Taxonomy" id="36818"/>
    <lineage>
        <taxon>Bacteria</taxon>
        <taxon>Bacillati</taxon>
        <taxon>Actinomycetota</taxon>
        <taxon>Actinomycetes</taxon>
        <taxon>Kitasatosporales</taxon>
        <taxon>Streptomycetaceae</taxon>
        <taxon>Streptomyces</taxon>
    </lineage>
</organism>
<evidence type="ECO:0000313" key="2">
    <source>
        <dbReference type="Proteomes" id="UP000095705"/>
    </source>
</evidence>
<dbReference type="EMBL" id="MEHK01000005">
    <property type="protein sequence ID" value="OEJ21105.1"/>
    <property type="molecule type" value="Genomic_DNA"/>
</dbReference>
<accession>A0A1E5NY20</accession>
<keyword evidence="1" id="KW-0614">Plasmid</keyword>
<reference evidence="1 2" key="1">
    <citation type="submission" date="2016-08" db="EMBL/GenBank/DDBJ databases">
        <title>The complete genome of Streptomyces subrutilus 10-1-1.</title>
        <authorList>
            <person name="Chen X."/>
        </authorList>
    </citation>
    <scope>NUCLEOTIDE SEQUENCE [LARGE SCALE GENOMIC DNA]</scope>
    <source>
        <strain evidence="1 2">10-1-1</strain>
        <plasmid evidence="2">pacmp1</plasmid>
    </source>
</reference>
<proteinExistence type="predicted"/>
<evidence type="ECO:0000313" key="1">
    <source>
        <dbReference type="EMBL" id="OEJ21105.1"/>
    </source>
</evidence>
<name>A0A1E5NY20_9ACTN</name>
<dbReference type="AlphaFoldDB" id="A0A1E5NY20"/>